<organism evidence="1 2">
    <name type="scientific">Candidatus Iainarchaeum sp</name>
    <dbReference type="NCBI Taxonomy" id="3101447"/>
    <lineage>
        <taxon>Archaea</taxon>
        <taxon>Candidatus Iainarchaeota</taxon>
        <taxon>Candidatus Iainarchaeia</taxon>
        <taxon>Candidatus Iainarchaeales</taxon>
        <taxon>Candidatus Iainarchaeaceae</taxon>
        <taxon>Candidatus Iainarchaeum</taxon>
    </lineage>
</organism>
<protein>
    <submittedName>
        <fullName evidence="1">Uncharacterized protein</fullName>
    </submittedName>
</protein>
<dbReference type="Proteomes" id="UP000565078">
    <property type="component" value="Unassembled WGS sequence"/>
</dbReference>
<evidence type="ECO:0000313" key="2">
    <source>
        <dbReference type="Proteomes" id="UP000565078"/>
    </source>
</evidence>
<accession>A0A7J4J1F0</accession>
<dbReference type="EMBL" id="DUGC01000106">
    <property type="protein sequence ID" value="HIH10309.1"/>
    <property type="molecule type" value="Genomic_DNA"/>
</dbReference>
<dbReference type="AlphaFoldDB" id="A0A7J4J1F0"/>
<proteinExistence type="predicted"/>
<comment type="caution">
    <text evidence="1">The sequence shown here is derived from an EMBL/GenBank/DDBJ whole genome shotgun (WGS) entry which is preliminary data.</text>
</comment>
<evidence type="ECO:0000313" key="1">
    <source>
        <dbReference type="EMBL" id="HIH10309.1"/>
    </source>
</evidence>
<reference evidence="2" key="1">
    <citation type="journal article" date="2020" name="bioRxiv">
        <title>A rank-normalized archaeal taxonomy based on genome phylogeny resolves widespread incomplete and uneven classifications.</title>
        <authorList>
            <person name="Rinke C."/>
            <person name="Chuvochina M."/>
            <person name="Mussig A.J."/>
            <person name="Chaumeil P.-A."/>
            <person name="Waite D.W."/>
            <person name="Whitman W.B."/>
            <person name="Parks D.H."/>
            <person name="Hugenholtz P."/>
        </authorList>
    </citation>
    <scope>NUCLEOTIDE SEQUENCE [LARGE SCALE GENOMIC DNA]</scope>
</reference>
<gene>
    <name evidence="1" type="ORF">HA254_06625</name>
</gene>
<sequence length="49" mass="5701">MAKPIEPTPVLTGSSAKAFWDALKSPRFSEKKEKELLKSREIFRFFTKK</sequence>
<name>A0A7J4J1F0_9ARCH</name>